<dbReference type="RefSeq" id="WP_166989309.1">
    <property type="nucleotide sequence ID" value="NZ_CP061169.1"/>
</dbReference>
<reference evidence="2 3" key="1">
    <citation type="submission" date="2020-12" db="EMBL/GenBank/DDBJ databases">
        <title>Microbacterium sp. HY060.</title>
        <authorList>
            <person name="Zhou J."/>
        </authorList>
    </citation>
    <scope>NUCLEOTIDE SEQUENCE [LARGE SCALE GENOMIC DNA]</scope>
    <source>
        <strain evidence="2 3">HY60</strain>
    </source>
</reference>
<proteinExistence type="predicted"/>
<name>A0ABX6YLS6_9MICO</name>
<sequence>MADEAWLASEVVRLRRRQDILERAAQIAHSTVEVPDGADGVVDMAVPTALGRGVQAQWDAKAVDEKLDTARAELEQAQAELDDKLAEQKTDLEGANQRLNDAEGQIENAFLGIDEAITLADQAKSNMPNRVDDPDFSFGDKNWQGTGGRFRLDPDMLIIGMNEATTAFVAETATRYGSTGDAIAWGSGGSTYELRLTGIFIAGSLTVTFGTVFTPSLSTTVTITSQAQLAEPIRVTMPDSTPTMTIAVKLEMTTNGVDEAVALQSVSVADVTTITEVKATADAALVSANGKQNIYYDSGDPSGTAPDGSVWYKVDTSGTVIQQWQYVDGAWVERPVSSEAIANLDVGKLTAGGAVIAELVAQAIASATASFQRADIKNLFVTAGATINEAVIDKLWADVVVARMLVADKIISSEAIVDELVGKVITAVTINGGTINGVTMVAGEFTTEADFDPDTTTYGVYINSQKGMIANGTLGYKIGGTTYDVRAQSKTQAATSQFTIDAKKAHELAGDTSVTTAETSGALNALGLTLNNYAANVNNSVIEQQDVFLYNDRLEMRSVGSGDNNIPHGGAWLEPGMLRIDGGDGGRPGDSNKTFVHSDSVRFTSYEQDERRLDASVDNRLALVAPRIDLNAGNGVYVNNQPLVGTWQPLTLNSPYTGTAEWKREGNTITFRAVYDESLAAGTAIQVLTMPTGTRPTMRHPLSASGSNMFDVSGYADVDGIIRIRVGDRATVPYLYGLWDVV</sequence>
<gene>
    <name evidence="2" type="ORF">HCR76_06515</name>
</gene>
<organism evidence="2 3">
    <name type="scientific">Paramicrobacterium chengjingii</name>
    <dbReference type="NCBI Taxonomy" id="2769067"/>
    <lineage>
        <taxon>Bacteria</taxon>
        <taxon>Bacillati</taxon>
        <taxon>Actinomycetota</taxon>
        <taxon>Actinomycetes</taxon>
        <taxon>Micrococcales</taxon>
        <taxon>Microbacteriaceae</taxon>
        <taxon>Paramicrobacterium</taxon>
    </lineage>
</organism>
<protein>
    <submittedName>
        <fullName evidence="2">DNA-binding protein</fullName>
    </submittedName>
</protein>
<dbReference type="Proteomes" id="UP000662814">
    <property type="component" value="Chromosome"/>
</dbReference>
<keyword evidence="2" id="KW-0238">DNA-binding</keyword>
<evidence type="ECO:0000313" key="3">
    <source>
        <dbReference type="Proteomes" id="UP000662814"/>
    </source>
</evidence>
<feature type="coiled-coil region" evidence="1">
    <location>
        <begin position="60"/>
        <end position="105"/>
    </location>
</feature>
<dbReference type="GO" id="GO:0003677">
    <property type="term" value="F:DNA binding"/>
    <property type="evidence" value="ECO:0007669"/>
    <property type="project" value="UniProtKB-KW"/>
</dbReference>
<keyword evidence="1" id="KW-0175">Coiled coil</keyword>
<accession>A0ABX6YLS6</accession>
<evidence type="ECO:0000313" key="2">
    <source>
        <dbReference type="EMBL" id="QPZ39693.1"/>
    </source>
</evidence>
<evidence type="ECO:0000256" key="1">
    <source>
        <dbReference type="SAM" id="Coils"/>
    </source>
</evidence>
<dbReference type="EMBL" id="CP061169">
    <property type="protein sequence ID" value="QPZ39693.1"/>
    <property type="molecule type" value="Genomic_DNA"/>
</dbReference>
<keyword evidence="3" id="KW-1185">Reference proteome</keyword>